<proteinExistence type="inferred from homology"/>
<keyword evidence="9" id="KW-1185">Reference proteome</keyword>
<dbReference type="PROSITE" id="PS51910">
    <property type="entry name" value="GH18_2"/>
    <property type="match status" value="1"/>
</dbReference>
<dbReference type="InterPro" id="IPR017853">
    <property type="entry name" value="GH"/>
</dbReference>
<evidence type="ECO:0000313" key="8">
    <source>
        <dbReference type="EMBL" id="WML91835.1"/>
    </source>
</evidence>
<comment type="similarity">
    <text evidence="6">Belongs to the glycosyl hydrolase 18 family.</text>
</comment>
<dbReference type="EC" id="3.2.1.14" evidence="2"/>
<dbReference type="Gene3D" id="3.20.20.80">
    <property type="entry name" value="Glycosidases"/>
    <property type="match status" value="2"/>
</dbReference>
<dbReference type="SMART" id="SM00636">
    <property type="entry name" value="Glyco_18"/>
    <property type="match status" value="1"/>
</dbReference>
<dbReference type="Proteomes" id="UP001236657">
    <property type="component" value="Chromosome"/>
</dbReference>
<dbReference type="RefSeq" id="WP_308896759.1">
    <property type="nucleotide sequence ID" value="NZ_CP133218.1"/>
</dbReference>
<evidence type="ECO:0000256" key="2">
    <source>
        <dbReference type="ARBA" id="ARBA00012729"/>
    </source>
</evidence>
<dbReference type="InterPro" id="IPR011583">
    <property type="entry name" value="Chitinase_II/V-like_cat"/>
</dbReference>
<accession>A0ABY9MWA9</accession>
<evidence type="ECO:0000259" key="7">
    <source>
        <dbReference type="PROSITE" id="PS51910"/>
    </source>
</evidence>
<dbReference type="InterPro" id="IPR050314">
    <property type="entry name" value="Glycosyl_Hydrlase_18"/>
</dbReference>
<evidence type="ECO:0000256" key="6">
    <source>
        <dbReference type="RuleBase" id="RU004453"/>
    </source>
</evidence>
<sequence>MKFPWTQHHKTSHYRKLFITLLVLLILLLILSIWHTNSRRSTEAHQYNAHPWVTGYLPAYHHNGREISFMDEADYAMLTHITHASATPSADGSLDVNTNSYQPDSRRLAVKLAHEHQRPILLVITGQHEQFSPAISPRVQQTFIRNILQMLDADGYDGVDIDMEPVTLDENQDNPDFTAFITELHKALQTRTSALLGRPPLLTTAISSRDRYIMASLADKFDQINLMSYDMAQPYEGWIPWFDSALHNGGLIFPGYSHQVPSVENWVNDFLAAGVPRRKLGIGISFDVACWQGGETASGQGVTRPRESWLKPPQYFKRSFADMHHQNLIPADYQWDDVAQMAWFSVDAADPAQDMFCNFNDARAIQAKIDFARQQGLGGVIIWELALDQRNDQPAGQRRPLRQALENALQQ</sequence>
<dbReference type="Pfam" id="PF00704">
    <property type="entry name" value="Glyco_hydro_18"/>
    <property type="match status" value="1"/>
</dbReference>
<dbReference type="EMBL" id="CP133218">
    <property type="protein sequence ID" value="WML91835.1"/>
    <property type="molecule type" value="Genomic_DNA"/>
</dbReference>
<reference evidence="8 9" key="1">
    <citation type="submission" date="2023-08" db="EMBL/GenBank/DDBJ databases">
        <title>New molecular markers tilS and rpoB for phylogenetic and monitoring studies of the genus Thiothrix biodiversity.</title>
        <authorList>
            <person name="Ravin N.V."/>
            <person name="Smolyakov D."/>
            <person name="Markov N.D."/>
            <person name="Beletsky A.V."/>
            <person name="Mardanov A.V."/>
            <person name="Rudenko T.S."/>
            <person name="Grabovich M.Y."/>
        </authorList>
    </citation>
    <scope>NUCLEOTIDE SEQUENCE [LARGE SCALE GENOMIC DNA]</scope>
    <source>
        <strain evidence="8 9">MK1</strain>
    </source>
</reference>
<dbReference type="PROSITE" id="PS01095">
    <property type="entry name" value="GH18_1"/>
    <property type="match status" value="1"/>
</dbReference>
<protein>
    <recommendedName>
        <fullName evidence="2">chitinase</fullName>
        <ecNumber evidence="2">3.2.1.14</ecNumber>
    </recommendedName>
</protein>
<evidence type="ECO:0000313" key="9">
    <source>
        <dbReference type="Proteomes" id="UP001236657"/>
    </source>
</evidence>
<gene>
    <name evidence="8" type="ORF">RCF98_05720</name>
</gene>
<dbReference type="SUPFAM" id="SSF51445">
    <property type="entry name" value="(Trans)glycosidases"/>
    <property type="match status" value="1"/>
</dbReference>
<name>A0ABY9MWA9_9GAMM</name>
<evidence type="ECO:0000256" key="4">
    <source>
        <dbReference type="ARBA" id="ARBA00023295"/>
    </source>
</evidence>
<dbReference type="PANTHER" id="PTHR11177:SF317">
    <property type="entry name" value="CHITINASE 12-RELATED"/>
    <property type="match status" value="1"/>
</dbReference>
<dbReference type="InterPro" id="IPR001579">
    <property type="entry name" value="Glyco_hydro_18_chit_AS"/>
</dbReference>
<evidence type="ECO:0000256" key="1">
    <source>
        <dbReference type="ARBA" id="ARBA00000822"/>
    </source>
</evidence>
<evidence type="ECO:0000256" key="3">
    <source>
        <dbReference type="ARBA" id="ARBA00022801"/>
    </source>
</evidence>
<dbReference type="PANTHER" id="PTHR11177">
    <property type="entry name" value="CHITINASE"/>
    <property type="match status" value="1"/>
</dbReference>
<keyword evidence="4 5" id="KW-0326">Glycosidase</keyword>
<dbReference type="GO" id="GO:0016787">
    <property type="term" value="F:hydrolase activity"/>
    <property type="evidence" value="ECO:0007669"/>
    <property type="project" value="UniProtKB-KW"/>
</dbReference>
<dbReference type="InterPro" id="IPR001223">
    <property type="entry name" value="Glyco_hydro18_cat"/>
</dbReference>
<comment type="catalytic activity">
    <reaction evidence="1">
        <text>Random endo-hydrolysis of N-acetyl-beta-D-glucosaminide (1-&gt;4)-beta-linkages in chitin and chitodextrins.</text>
        <dbReference type="EC" id="3.2.1.14"/>
    </reaction>
</comment>
<organism evidence="8 9">
    <name type="scientific">Thiothrix lacustris</name>
    <dbReference type="NCBI Taxonomy" id="525917"/>
    <lineage>
        <taxon>Bacteria</taxon>
        <taxon>Pseudomonadati</taxon>
        <taxon>Pseudomonadota</taxon>
        <taxon>Gammaproteobacteria</taxon>
        <taxon>Thiotrichales</taxon>
        <taxon>Thiotrichaceae</taxon>
        <taxon>Thiothrix</taxon>
    </lineage>
</organism>
<keyword evidence="3 5" id="KW-0378">Hydrolase</keyword>
<evidence type="ECO:0000256" key="5">
    <source>
        <dbReference type="RuleBase" id="RU000489"/>
    </source>
</evidence>
<feature type="domain" description="GH18" evidence="7">
    <location>
        <begin position="51"/>
        <end position="411"/>
    </location>
</feature>